<keyword evidence="2" id="KW-0805">Transcription regulation</keyword>
<keyword evidence="3" id="KW-0238">DNA-binding</keyword>
<evidence type="ECO:0000256" key="3">
    <source>
        <dbReference type="ARBA" id="ARBA00023125"/>
    </source>
</evidence>
<dbReference type="Gene3D" id="3.40.50.1360">
    <property type="match status" value="1"/>
</dbReference>
<proteinExistence type="inferred from homology"/>
<evidence type="ECO:0000313" key="6">
    <source>
        <dbReference type="EMBL" id="WFM82967.1"/>
    </source>
</evidence>
<name>A0ABY8FXK5_9ACTO</name>
<evidence type="ECO:0000256" key="2">
    <source>
        <dbReference type="ARBA" id="ARBA00023015"/>
    </source>
</evidence>
<comment type="similarity">
    <text evidence="1">Belongs to the SorC transcriptional regulatory family.</text>
</comment>
<protein>
    <submittedName>
        <fullName evidence="6">Sugar-binding domain-containing protein</fullName>
    </submittedName>
</protein>
<sequence>MNEPLTVHDIQALDAAKLYYSGLTQAEVATKLHVARPTVSKLLTHAKRRGFVKIVVMDPRDHDESLVNTLVTRYQLLDVVLVSPADPSPAALRAALGATGAKLLTRLVRDGDVIGVVPSRTLSAVADHLSPMARKNIKIVQMSNGLSDPPHRAGLTTLERIAGAFDAECMRFGFPTFLESVDGLNQLMSDPRVRRVIHAASQARIVVYTTGDLSTNRSLLENTEMSDAERNAIFDRAVGDICTRFVDGRGRICSPDFNNRTLGISLPDLRAKEQKILVAGGRSKADIIRAALENGYVNRLVIDSATAALVVQPMS</sequence>
<feature type="domain" description="Sugar-binding" evidence="5">
    <location>
        <begin position="64"/>
        <end position="311"/>
    </location>
</feature>
<organism evidence="6 7">
    <name type="scientific">Arcanobacterium canis</name>
    <dbReference type="NCBI Taxonomy" id="999183"/>
    <lineage>
        <taxon>Bacteria</taxon>
        <taxon>Bacillati</taxon>
        <taxon>Actinomycetota</taxon>
        <taxon>Actinomycetes</taxon>
        <taxon>Actinomycetales</taxon>
        <taxon>Actinomycetaceae</taxon>
        <taxon>Arcanobacterium</taxon>
    </lineage>
</organism>
<gene>
    <name evidence="6" type="ORF">P7079_06100</name>
</gene>
<reference evidence="6 7" key="1">
    <citation type="submission" date="2023-03" db="EMBL/GenBank/DDBJ databases">
        <title>Complete genome of Arcanobacterium canis strain DSM 25104 isolated in 2010 from a canine otitis externa in Germany.</title>
        <authorList>
            <person name="Borowiak M."/>
            <person name="Kreitlow A."/>
            <person name="Malorny B."/>
            <person name="Laemmler C."/>
            <person name="Prenger-Berninghoff E."/>
            <person name="Ploetz M."/>
            <person name="Abdulmawjood A."/>
        </authorList>
    </citation>
    <scope>NUCLEOTIDE SEQUENCE [LARGE SCALE GENOMIC DNA]</scope>
    <source>
        <strain evidence="6 7">DSM 25104</strain>
    </source>
</reference>
<dbReference type="InterPro" id="IPR007324">
    <property type="entry name" value="Sugar-bd_dom_put"/>
</dbReference>
<dbReference type="InterPro" id="IPR037171">
    <property type="entry name" value="NagB/RpiA_transferase-like"/>
</dbReference>
<evidence type="ECO:0000259" key="5">
    <source>
        <dbReference type="Pfam" id="PF04198"/>
    </source>
</evidence>
<dbReference type="RefSeq" id="WP_278012393.1">
    <property type="nucleotide sequence ID" value="NZ_CP121208.1"/>
</dbReference>
<dbReference type="Gene3D" id="1.10.10.10">
    <property type="entry name" value="Winged helix-like DNA-binding domain superfamily/Winged helix DNA-binding domain"/>
    <property type="match status" value="1"/>
</dbReference>
<accession>A0ABY8FXK5</accession>
<dbReference type="InterPro" id="IPR051054">
    <property type="entry name" value="SorC_transcr_regulators"/>
</dbReference>
<keyword evidence="4" id="KW-0804">Transcription</keyword>
<evidence type="ECO:0000313" key="7">
    <source>
        <dbReference type="Proteomes" id="UP001215216"/>
    </source>
</evidence>
<dbReference type="SUPFAM" id="SSF100950">
    <property type="entry name" value="NagB/RpiA/CoA transferase-like"/>
    <property type="match status" value="1"/>
</dbReference>
<dbReference type="Pfam" id="PF04198">
    <property type="entry name" value="Sugar-bind"/>
    <property type="match status" value="1"/>
</dbReference>
<dbReference type="InterPro" id="IPR036388">
    <property type="entry name" value="WH-like_DNA-bd_sf"/>
</dbReference>
<keyword evidence="7" id="KW-1185">Reference proteome</keyword>
<dbReference type="Proteomes" id="UP001215216">
    <property type="component" value="Chromosome"/>
</dbReference>
<dbReference type="EMBL" id="CP121208">
    <property type="protein sequence ID" value="WFM82967.1"/>
    <property type="molecule type" value="Genomic_DNA"/>
</dbReference>
<dbReference type="PANTHER" id="PTHR34294">
    <property type="entry name" value="TRANSCRIPTIONAL REGULATOR-RELATED"/>
    <property type="match status" value="1"/>
</dbReference>
<dbReference type="PANTHER" id="PTHR34294:SF1">
    <property type="entry name" value="TRANSCRIPTIONAL REGULATOR LSRR"/>
    <property type="match status" value="1"/>
</dbReference>
<evidence type="ECO:0000256" key="4">
    <source>
        <dbReference type="ARBA" id="ARBA00023163"/>
    </source>
</evidence>
<evidence type="ECO:0000256" key="1">
    <source>
        <dbReference type="ARBA" id="ARBA00010466"/>
    </source>
</evidence>